<proteinExistence type="predicted"/>
<evidence type="ECO:0000313" key="2">
    <source>
        <dbReference type="Proteomes" id="UP000445309"/>
    </source>
</evidence>
<dbReference type="RefSeq" id="WP_162072197.1">
    <property type="nucleotide sequence ID" value="NZ_CACVBY010000011.1"/>
</dbReference>
<dbReference type="Proteomes" id="UP000445309">
    <property type="component" value="Unassembled WGS sequence"/>
</dbReference>
<keyword evidence="2" id="KW-1185">Reference proteome</keyword>
<accession>A0A6N4XPQ3</accession>
<dbReference type="AlphaFoldDB" id="A0A6N4XPQ3"/>
<gene>
    <name evidence="1" type="ORF">CHRY9393_00861</name>
</gene>
<name>A0A6N4XPQ3_9FLAO</name>
<reference evidence="1 2" key="1">
    <citation type="submission" date="2020-01" db="EMBL/GenBank/DDBJ databases">
        <authorList>
            <person name="Rodrigo-Torres L."/>
            <person name="Arahal R. D."/>
            <person name="Lucena T."/>
        </authorList>
    </citation>
    <scope>NUCLEOTIDE SEQUENCE [LARGE SCALE GENOMIC DNA]</scope>
    <source>
        <strain evidence="1 2">CECT 9393</strain>
    </source>
</reference>
<dbReference type="EMBL" id="CACVBY010000011">
    <property type="protein sequence ID" value="CAA7386565.1"/>
    <property type="molecule type" value="Genomic_DNA"/>
</dbReference>
<sequence>MNKKPAHNFHIPVMGLAYTIDSPIRVAQFGISSVVSIIDDEIIERMRDFYSKKFNFEYTAISIKSEDHRAERITAYLDMMDDIVTKKFKDFKEEISKNTETLKQFIGMLPSTSGLKDGLQNILNKKDNLTESIKNFIDHNFNPGEIDVNIMTKVDKDNFIKNVQLPTIYNDAHASLRGFANSKLSSSVIFSAGMNPRLYSYLEEFEDFFPNENGELKKRIILKVSDFRSAMIQGNFLAKKGLWVSEYRIESGLNCGGHAFATDGLLMGPIMEEFKQKKNELQTSAFTLWKSALEQKGKMTTSEPLEIKISVQGGVGTSEEQEFLLTNYNADSVGWGSPFLLVPEATSMELETRNLLMKAKEEDYYLSNMSPLGVPFNTVRGTSNYEIKDFNISNQKFGSSCPKKFLALSKEFTPKGTCTASKKYQDIKLNELETNKLNFTDKQYEKSKKNITDKSCLCVGLANSAYLEQGLPIKGEKQGVVICPGPNLGFFDREFSLSEMVRHIYGYDNVLPDDRRPHLFINELKLYVDYFKNEIVEFSEEITKSQVKKWESFKGNLLKGIAYYEELFAETNHFKPKLDSIFSDLKSFKLKLEKIKIPQL</sequence>
<protein>
    <submittedName>
        <fullName evidence="1">Uncharacterized protein</fullName>
    </submittedName>
</protein>
<organism evidence="1 2">
    <name type="scientific">Chryseobacterium fistulae</name>
    <dbReference type="NCBI Taxonomy" id="2675058"/>
    <lineage>
        <taxon>Bacteria</taxon>
        <taxon>Pseudomonadati</taxon>
        <taxon>Bacteroidota</taxon>
        <taxon>Flavobacteriia</taxon>
        <taxon>Flavobacteriales</taxon>
        <taxon>Weeksellaceae</taxon>
        <taxon>Chryseobacterium group</taxon>
        <taxon>Chryseobacterium</taxon>
    </lineage>
</organism>
<evidence type="ECO:0000313" key="1">
    <source>
        <dbReference type="EMBL" id="CAA7386565.1"/>
    </source>
</evidence>